<dbReference type="AlphaFoldDB" id="A0A2T7NSS1"/>
<feature type="region of interest" description="Disordered" evidence="1">
    <location>
        <begin position="354"/>
        <end position="440"/>
    </location>
</feature>
<gene>
    <name evidence="2" type="ORF">C0Q70_14697</name>
</gene>
<feature type="compositionally biased region" description="Low complexity" evidence="1">
    <location>
        <begin position="197"/>
        <end position="210"/>
    </location>
</feature>
<dbReference type="OrthoDB" id="9416842at2759"/>
<feature type="compositionally biased region" description="Low complexity" evidence="1">
    <location>
        <begin position="25"/>
        <end position="37"/>
    </location>
</feature>
<dbReference type="Proteomes" id="UP000245119">
    <property type="component" value="Linkage Group LG9"/>
</dbReference>
<proteinExistence type="predicted"/>
<evidence type="ECO:0000256" key="1">
    <source>
        <dbReference type="SAM" id="MobiDB-lite"/>
    </source>
</evidence>
<keyword evidence="3" id="KW-1185">Reference proteome</keyword>
<evidence type="ECO:0000313" key="2">
    <source>
        <dbReference type="EMBL" id="PVD24227.1"/>
    </source>
</evidence>
<sequence length="457" mass="49957">MRTSRKESSGGVVAGRPPGTAPRQAAMAEGADGAGRAEAGRDTALRDLHGVFQHPNRASLWPYILSSHEISINTERSHVGPWVRTVSHEELSGVLKDMDRLASAVSSRSVVDDAFFEIENLRHEYLSQHPTGSTSSTAKLDHGHNASVTSNLLRVPNSSSNVHTQGTSAKNLCGSAVKTYASTLYSWPSTTGLPYTSSLQSTTSQSGNTSLRDRNGNNAQMANGRVISPERKQVVQRGESLSLKGDPLVNSCRQSVVAHYHRPLALGLSLDQHSTSRHLTKRDEDTKCFTSNSYMVTKRYCECENGKSGLEYLFKEEVHKSRKGSPVLTARPQESWKSFTKLIKSAYCSQVRKNKDSVKTKNGHEQTLESLGTATARGKLKEGEKNTLHFQSSESPRALSKGGREESLDSRGTTAGGVCGDHLSKYKRDEERDSVSSPYSTCFPFSDFTVSVERSES</sequence>
<reference evidence="2 3" key="1">
    <citation type="submission" date="2018-04" db="EMBL/GenBank/DDBJ databases">
        <title>The genome of golden apple snail Pomacea canaliculata provides insight into stress tolerance and invasive adaptation.</title>
        <authorList>
            <person name="Liu C."/>
            <person name="Liu B."/>
            <person name="Ren Y."/>
            <person name="Zhang Y."/>
            <person name="Wang H."/>
            <person name="Li S."/>
            <person name="Jiang F."/>
            <person name="Yin L."/>
            <person name="Zhang G."/>
            <person name="Qian W."/>
            <person name="Fan W."/>
        </authorList>
    </citation>
    <scope>NUCLEOTIDE SEQUENCE [LARGE SCALE GENOMIC DNA]</scope>
    <source>
        <strain evidence="2">SZHN2017</strain>
        <tissue evidence="2">Muscle</tissue>
    </source>
</reference>
<feature type="compositionally biased region" description="Basic and acidic residues" evidence="1">
    <location>
        <begin position="422"/>
        <end position="434"/>
    </location>
</feature>
<feature type="region of interest" description="Disordered" evidence="1">
    <location>
        <begin position="1"/>
        <end position="37"/>
    </location>
</feature>
<organism evidence="2 3">
    <name type="scientific">Pomacea canaliculata</name>
    <name type="common">Golden apple snail</name>
    <dbReference type="NCBI Taxonomy" id="400727"/>
    <lineage>
        <taxon>Eukaryota</taxon>
        <taxon>Metazoa</taxon>
        <taxon>Spiralia</taxon>
        <taxon>Lophotrochozoa</taxon>
        <taxon>Mollusca</taxon>
        <taxon>Gastropoda</taxon>
        <taxon>Caenogastropoda</taxon>
        <taxon>Architaenioglossa</taxon>
        <taxon>Ampullarioidea</taxon>
        <taxon>Ampullariidae</taxon>
        <taxon>Pomacea</taxon>
    </lineage>
</organism>
<protein>
    <submittedName>
        <fullName evidence="2">Uncharacterized protein</fullName>
    </submittedName>
</protein>
<accession>A0A2T7NSS1</accession>
<evidence type="ECO:0000313" key="3">
    <source>
        <dbReference type="Proteomes" id="UP000245119"/>
    </source>
</evidence>
<comment type="caution">
    <text evidence="2">The sequence shown here is derived from an EMBL/GenBank/DDBJ whole genome shotgun (WGS) entry which is preliminary data.</text>
</comment>
<dbReference type="EMBL" id="PZQS01000009">
    <property type="protein sequence ID" value="PVD24227.1"/>
    <property type="molecule type" value="Genomic_DNA"/>
</dbReference>
<feature type="region of interest" description="Disordered" evidence="1">
    <location>
        <begin position="197"/>
        <end position="232"/>
    </location>
</feature>
<name>A0A2T7NSS1_POMCA</name>
<feature type="compositionally biased region" description="Basic and acidic residues" evidence="1">
    <location>
        <begin position="354"/>
        <end position="367"/>
    </location>
</feature>